<protein>
    <recommendedName>
        <fullName evidence="11">Transmembrane protein 208</fullName>
    </recommendedName>
</protein>
<evidence type="ECO:0000256" key="3">
    <source>
        <dbReference type="ARBA" id="ARBA00022692"/>
    </source>
</evidence>
<reference evidence="9" key="1">
    <citation type="journal article" date="2019" name="Plant J.">
        <title>Chlorella vulgaris genome assembly and annotation reveals the molecular basis for metabolic acclimation to high light conditions.</title>
        <authorList>
            <person name="Cecchin M."/>
            <person name="Marcolungo L."/>
            <person name="Rossato M."/>
            <person name="Girolomoni L."/>
            <person name="Cosentino E."/>
            <person name="Cuine S."/>
            <person name="Li-Beisson Y."/>
            <person name="Delledonne M."/>
            <person name="Ballottari M."/>
        </authorList>
    </citation>
    <scope>NUCLEOTIDE SEQUENCE</scope>
    <source>
        <strain evidence="9">211/11P</strain>
    </source>
</reference>
<feature type="transmembrane region" description="Helical" evidence="8">
    <location>
        <begin position="45"/>
        <end position="65"/>
    </location>
</feature>
<dbReference type="GO" id="GO:0005789">
    <property type="term" value="C:endoplasmic reticulum membrane"/>
    <property type="evidence" value="ECO:0007669"/>
    <property type="project" value="UniProtKB-SubCell"/>
</dbReference>
<keyword evidence="5 8" id="KW-1133">Transmembrane helix</keyword>
<feature type="transmembrane region" description="Helical" evidence="8">
    <location>
        <begin position="114"/>
        <end position="136"/>
    </location>
</feature>
<dbReference type="Proteomes" id="UP001055712">
    <property type="component" value="Unassembled WGS sequence"/>
</dbReference>
<proteinExistence type="inferred from homology"/>
<feature type="compositionally biased region" description="Basic and acidic residues" evidence="7">
    <location>
        <begin position="149"/>
        <end position="164"/>
    </location>
</feature>
<evidence type="ECO:0000256" key="8">
    <source>
        <dbReference type="SAM" id="Phobius"/>
    </source>
</evidence>
<name>A0A9D4YWB3_CHLVU</name>
<dbReference type="PANTHER" id="PTHR13505:SF7">
    <property type="entry name" value="TRANSMEMBRANE PROTEIN 208"/>
    <property type="match status" value="1"/>
</dbReference>
<gene>
    <name evidence="9" type="ORF">D9Q98_005552</name>
</gene>
<keyword evidence="3 8" id="KW-0812">Transmembrane</keyword>
<dbReference type="Pfam" id="PF05620">
    <property type="entry name" value="TMEM208_SND2"/>
    <property type="match status" value="1"/>
</dbReference>
<dbReference type="GO" id="GO:0005773">
    <property type="term" value="C:vacuole"/>
    <property type="evidence" value="ECO:0007669"/>
    <property type="project" value="GOC"/>
</dbReference>
<keyword evidence="6 8" id="KW-0472">Membrane</keyword>
<evidence type="ECO:0000256" key="7">
    <source>
        <dbReference type="SAM" id="MobiDB-lite"/>
    </source>
</evidence>
<organism evidence="9 10">
    <name type="scientific">Chlorella vulgaris</name>
    <name type="common">Green alga</name>
    <dbReference type="NCBI Taxonomy" id="3077"/>
    <lineage>
        <taxon>Eukaryota</taxon>
        <taxon>Viridiplantae</taxon>
        <taxon>Chlorophyta</taxon>
        <taxon>core chlorophytes</taxon>
        <taxon>Trebouxiophyceae</taxon>
        <taxon>Chlorellales</taxon>
        <taxon>Chlorellaceae</taxon>
        <taxon>Chlorella clade</taxon>
        <taxon>Chlorella</taxon>
    </lineage>
</organism>
<dbReference type="GO" id="GO:0006624">
    <property type="term" value="P:vacuolar protein processing"/>
    <property type="evidence" value="ECO:0007669"/>
    <property type="project" value="TreeGrafter"/>
</dbReference>
<comment type="subcellular location">
    <subcellularLocation>
        <location evidence="1">Endoplasmic reticulum membrane</location>
        <topology evidence="1">Multi-pass membrane protein</topology>
    </subcellularLocation>
</comment>
<dbReference type="PANTHER" id="PTHR13505">
    <property type="entry name" value="TRANSMEMBRANE PROTEIN 208"/>
    <property type="match status" value="1"/>
</dbReference>
<evidence type="ECO:0000256" key="5">
    <source>
        <dbReference type="ARBA" id="ARBA00022989"/>
    </source>
</evidence>
<comment type="similarity">
    <text evidence="2">Belongs to the TMEM208 family.</text>
</comment>
<keyword evidence="4" id="KW-0256">Endoplasmic reticulum</keyword>
<sequence length="173" mass="19273">MAKGGDKRRLEANAKHLQKLQIAIAAANVAFLVIRLLLRRTTAGKLLWVAWLATLVVAAAAYRMIASSLAPAYGPSGELLYSGQDLKVGGVMSYLHDVIYITLFVQLAGCVTDYAWLAFLLIPAYALYMLVTMVLIPYMNQPKMHEGIETEADRKRREKRERQSARTAKFSRG</sequence>
<evidence type="ECO:0000256" key="1">
    <source>
        <dbReference type="ARBA" id="ARBA00004477"/>
    </source>
</evidence>
<evidence type="ECO:0000313" key="10">
    <source>
        <dbReference type="Proteomes" id="UP001055712"/>
    </source>
</evidence>
<accession>A0A9D4YWB3</accession>
<dbReference type="AlphaFoldDB" id="A0A9D4YWB3"/>
<evidence type="ECO:0000256" key="4">
    <source>
        <dbReference type="ARBA" id="ARBA00022824"/>
    </source>
</evidence>
<dbReference type="InterPro" id="IPR008506">
    <property type="entry name" value="SND2/TMEM208"/>
</dbReference>
<dbReference type="EMBL" id="SIDB01000008">
    <property type="protein sequence ID" value="KAI3429460.1"/>
    <property type="molecule type" value="Genomic_DNA"/>
</dbReference>
<comment type="caution">
    <text evidence="9">The sequence shown here is derived from an EMBL/GenBank/DDBJ whole genome shotgun (WGS) entry which is preliminary data.</text>
</comment>
<evidence type="ECO:0000256" key="6">
    <source>
        <dbReference type="ARBA" id="ARBA00023136"/>
    </source>
</evidence>
<evidence type="ECO:0000313" key="9">
    <source>
        <dbReference type="EMBL" id="KAI3429460.1"/>
    </source>
</evidence>
<reference evidence="9" key="2">
    <citation type="submission" date="2020-11" db="EMBL/GenBank/DDBJ databases">
        <authorList>
            <person name="Cecchin M."/>
            <person name="Marcolungo L."/>
            <person name="Rossato M."/>
            <person name="Girolomoni L."/>
            <person name="Cosentino E."/>
            <person name="Cuine S."/>
            <person name="Li-Beisson Y."/>
            <person name="Delledonne M."/>
            <person name="Ballottari M."/>
        </authorList>
    </citation>
    <scope>NUCLEOTIDE SEQUENCE</scope>
    <source>
        <strain evidence="9">211/11P</strain>
        <tissue evidence="9">Whole cell</tissue>
    </source>
</reference>
<dbReference type="OrthoDB" id="276296at2759"/>
<evidence type="ECO:0000256" key="2">
    <source>
        <dbReference type="ARBA" id="ARBA00009950"/>
    </source>
</evidence>
<feature type="region of interest" description="Disordered" evidence="7">
    <location>
        <begin position="149"/>
        <end position="173"/>
    </location>
</feature>
<feature type="transmembrane region" description="Helical" evidence="8">
    <location>
        <begin position="20"/>
        <end position="38"/>
    </location>
</feature>
<evidence type="ECO:0008006" key="11">
    <source>
        <dbReference type="Google" id="ProtNLM"/>
    </source>
</evidence>
<keyword evidence="10" id="KW-1185">Reference proteome</keyword>